<organism evidence="4 5">
    <name type="scientific">Saccoglossus kowalevskii</name>
    <name type="common">Acorn worm</name>
    <dbReference type="NCBI Taxonomy" id="10224"/>
    <lineage>
        <taxon>Eukaryota</taxon>
        <taxon>Metazoa</taxon>
        <taxon>Hemichordata</taxon>
        <taxon>Enteropneusta</taxon>
        <taxon>Harrimaniidae</taxon>
        <taxon>Saccoglossus</taxon>
    </lineage>
</organism>
<feature type="disulfide bond" evidence="2">
    <location>
        <begin position="32"/>
        <end position="50"/>
    </location>
</feature>
<evidence type="ECO:0000313" key="5">
    <source>
        <dbReference type="RefSeq" id="XP_002735455.1"/>
    </source>
</evidence>
<protein>
    <submittedName>
        <fullName evidence="5">Atrial natriuretic peptide-converting enzyme-like</fullName>
    </submittedName>
</protein>
<dbReference type="SUPFAM" id="SSF57424">
    <property type="entry name" value="LDL receptor-like module"/>
    <property type="match status" value="1"/>
</dbReference>
<dbReference type="InterPro" id="IPR023415">
    <property type="entry name" value="LDLR_class-A_CS"/>
</dbReference>
<dbReference type="RefSeq" id="XP_002735455.1">
    <property type="nucleotide sequence ID" value="XM_002735409.2"/>
</dbReference>
<dbReference type="PROSITE" id="PS01209">
    <property type="entry name" value="LDLRA_1"/>
    <property type="match status" value="1"/>
</dbReference>
<dbReference type="GeneID" id="100374377"/>
<feature type="disulfide bond" evidence="2">
    <location>
        <begin position="44"/>
        <end position="59"/>
    </location>
</feature>
<name>A0ABM0GR35_SACKO</name>
<comment type="caution">
    <text evidence="2">Lacks conserved residue(s) required for the propagation of feature annotation.</text>
</comment>
<keyword evidence="1 2" id="KW-1015">Disulfide bond</keyword>
<evidence type="ECO:0000256" key="3">
    <source>
        <dbReference type="SAM" id="SignalP"/>
    </source>
</evidence>
<keyword evidence="3" id="KW-0732">Signal</keyword>
<evidence type="ECO:0000313" key="4">
    <source>
        <dbReference type="Proteomes" id="UP000694865"/>
    </source>
</evidence>
<reference evidence="5" key="1">
    <citation type="submission" date="2025-08" db="UniProtKB">
        <authorList>
            <consortium name="RefSeq"/>
        </authorList>
    </citation>
    <scope>IDENTIFICATION</scope>
    <source>
        <tissue evidence="5">Testes</tissue>
    </source>
</reference>
<dbReference type="PROSITE" id="PS50068">
    <property type="entry name" value="LDLRA_2"/>
    <property type="match status" value="1"/>
</dbReference>
<evidence type="ECO:0000256" key="2">
    <source>
        <dbReference type="PROSITE-ProRule" id="PRU00124"/>
    </source>
</evidence>
<dbReference type="Proteomes" id="UP000694865">
    <property type="component" value="Unplaced"/>
</dbReference>
<feature type="chain" id="PRO_5047397050" evidence="3">
    <location>
        <begin position="23"/>
        <end position="153"/>
    </location>
</feature>
<dbReference type="CDD" id="cd00112">
    <property type="entry name" value="LDLa"/>
    <property type="match status" value="1"/>
</dbReference>
<sequence>MNPKIYISLFVVMSVLLSKAVGFCNPRYHYQCGDGSCISDYLRCNGSPQCSDNSDETDCGQICYHCTYTYDAEYPDYFGCNAGKYPNHCYKDEICSTKYTQSSDRTTISLGCMNKLDCETENALNGQSCNEDEPDASETSCTFCCDDVYCNMQ</sequence>
<keyword evidence="4" id="KW-1185">Reference proteome</keyword>
<feature type="signal peptide" evidence="3">
    <location>
        <begin position="1"/>
        <end position="22"/>
    </location>
</feature>
<evidence type="ECO:0000256" key="1">
    <source>
        <dbReference type="ARBA" id="ARBA00023157"/>
    </source>
</evidence>
<dbReference type="Pfam" id="PF00057">
    <property type="entry name" value="Ldl_recept_a"/>
    <property type="match status" value="1"/>
</dbReference>
<accession>A0ABM0GR35</accession>
<gene>
    <name evidence="5" type="primary">LOC100374377</name>
</gene>
<dbReference type="Gene3D" id="4.10.400.10">
    <property type="entry name" value="Low-density Lipoprotein Receptor"/>
    <property type="match status" value="1"/>
</dbReference>
<dbReference type="InterPro" id="IPR036055">
    <property type="entry name" value="LDL_receptor-like_sf"/>
</dbReference>
<proteinExistence type="predicted"/>
<dbReference type="SMART" id="SM00192">
    <property type="entry name" value="LDLa"/>
    <property type="match status" value="1"/>
</dbReference>
<dbReference type="InterPro" id="IPR002172">
    <property type="entry name" value="LDrepeatLR_classA_rpt"/>
</dbReference>